<dbReference type="GO" id="GO:0005741">
    <property type="term" value="C:mitochondrial outer membrane"/>
    <property type="evidence" value="ECO:0007669"/>
    <property type="project" value="TreeGrafter"/>
</dbReference>
<dbReference type="Pfam" id="PF01266">
    <property type="entry name" value="DAO"/>
    <property type="match status" value="1"/>
</dbReference>
<proteinExistence type="predicted"/>
<dbReference type="AlphaFoldDB" id="A0A9P7KUX1"/>
<evidence type="ECO:0000313" key="8">
    <source>
        <dbReference type="EMBL" id="KAG5662040.1"/>
    </source>
</evidence>
<feature type="transmembrane region" description="Helical" evidence="6">
    <location>
        <begin position="638"/>
        <end position="655"/>
    </location>
</feature>
<evidence type="ECO:0000256" key="2">
    <source>
        <dbReference type="ARBA" id="ARBA00018424"/>
    </source>
</evidence>
<dbReference type="GO" id="GO:0005829">
    <property type="term" value="C:cytosol"/>
    <property type="evidence" value="ECO:0007669"/>
    <property type="project" value="TreeGrafter"/>
</dbReference>
<dbReference type="EMBL" id="JAGPUO010000006">
    <property type="protein sequence ID" value="KAG5662040.1"/>
    <property type="molecule type" value="Genomic_DNA"/>
</dbReference>
<evidence type="ECO:0000313" key="9">
    <source>
        <dbReference type="Proteomes" id="UP000782241"/>
    </source>
</evidence>
<evidence type="ECO:0000256" key="5">
    <source>
        <dbReference type="SAM" id="MobiDB-lite"/>
    </source>
</evidence>
<gene>
    <name evidence="8" type="ORF">KAF25_004279</name>
</gene>
<organism evidence="8 9">
    <name type="scientific">Fusarium avenaceum</name>
    <dbReference type="NCBI Taxonomy" id="40199"/>
    <lineage>
        <taxon>Eukaryota</taxon>
        <taxon>Fungi</taxon>
        <taxon>Dikarya</taxon>
        <taxon>Ascomycota</taxon>
        <taxon>Pezizomycotina</taxon>
        <taxon>Sordariomycetes</taxon>
        <taxon>Hypocreomycetidae</taxon>
        <taxon>Hypocreales</taxon>
        <taxon>Nectriaceae</taxon>
        <taxon>Fusarium</taxon>
        <taxon>Fusarium tricinctum species complex</taxon>
    </lineage>
</organism>
<feature type="transmembrane region" description="Helical" evidence="6">
    <location>
        <begin position="599"/>
        <end position="617"/>
    </location>
</feature>
<keyword evidence="9" id="KW-1185">Reference proteome</keyword>
<comment type="function">
    <text evidence="4">Inclusion body (IB) resident protein that interacts strongly with lipid droplet (LD) proteins. Involved in LD-mediated IB clearing after protein folding stress, probably by enabling access to the IBs of an LD-stored soluble sterol derivative that acts as a chaperone in inclusion clearing.</text>
</comment>
<reference evidence="8" key="1">
    <citation type="submission" date="2021-04" db="EMBL/GenBank/DDBJ databases">
        <title>Draft genome of Fusarium avenaceum strain F156N33, isolated from an atmospheric sample in Virginia.</title>
        <authorList>
            <person name="Yang S."/>
            <person name="Vinatzer B.A."/>
            <person name="Coleman J."/>
        </authorList>
    </citation>
    <scope>NUCLEOTIDE SEQUENCE</scope>
    <source>
        <strain evidence="8">F156N33</strain>
    </source>
</reference>
<name>A0A9P7KUX1_9HYPO</name>
<keyword evidence="6" id="KW-0812">Transmembrane</keyword>
<dbReference type="Gene3D" id="3.30.9.10">
    <property type="entry name" value="D-Amino Acid Oxidase, subunit A, domain 2"/>
    <property type="match status" value="1"/>
</dbReference>
<evidence type="ECO:0000256" key="4">
    <source>
        <dbReference type="ARBA" id="ARBA00043897"/>
    </source>
</evidence>
<feature type="compositionally biased region" description="Basic and acidic residues" evidence="5">
    <location>
        <begin position="558"/>
        <end position="577"/>
    </location>
</feature>
<dbReference type="Pfam" id="PF10300">
    <property type="entry name" value="Iml2-TPR_39"/>
    <property type="match status" value="1"/>
</dbReference>
<comment type="caution">
    <text evidence="8">The sequence shown here is derived from an EMBL/GenBank/DDBJ whole genome shotgun (WGS) entry which is preliminary data.</text>
</comment>
<evidence type="ECO:0000259" key="7">
    <source>
        <dbReference type="Pfam" id="PF01266"/>
    </source>
</evidence>
<protein>
    <recommendedName>
        <fullName evidence="2">Inclusion body clearance protein IML2</fullName>
    </recommendedName>
    <alternativeName>
        <fullName evidence="3">Inclusion body clearance protein iml2</fullName>
    </alternativeName>
</protein>
<evidence type="ECO:0000256" key="1">
    <source>
        <dbReference type="ARBA" id="ARBA00011408"/>
    </source>
</evidence>
<dbReference type="Gene3D" id="3.40.50.720">
    <property type="entry name" value="NAD(P)-binding Rossmann-like Domain"/>
    <property type="match status" value="1"/>
</dbReference>
<dbReference type="InterPro" id="IPR006076">
    <property type="entry name" value="FAD-dep_OxRdtase"/>
</dbReference>
<dbReference type="SUPFAM" id="SSF54373">
    <property type="entry name" value="FAD-linked reductases, C-terminal domain"/>
    <property type="match status" value="1"/>
</dbReference>
<feature type="region of interest" description="Disordered" evidence="5">
    <location>
        <begin position="537"/>
        <end position="577"/>
    </location>
</feature>
<feature type="domain" description="FAD dependent oxidoreductase" evidence="7">
    <location>
        <begin position="24"/>
        <end position="334"/>
    </location>
</feature>
<evidence type="ECO:0000256" key="3">
    <source>
        <dbReference type="ARBA" id="ARBA00019539"/>
    </source>
</evidence>
<dbReference type="SUPFAM" id="SSF51971">
    <property type="entry name" value="Nucleotide-binding domain"/>
    <property type="match status" value="1"/>
</dbReference>
<dbReference type="InterPro" id="IPR019412">
    <property type="entry name" value="IML2/TPR_39"/>
</dbReference>
<keyword evidence="6" id="KW-0472">Membrane</keyword>
<accession>A0A9P7KUX1</accession>
<dbReference type="PANTHER" id="PTHR31859">
    <property type="entry name" value="TETRATRICOPEPTIDE REPEAT PROTEIN 39 FAMILY MEMBER"/>
    <property type="match status" value="1"/>
</dbReference>
<keyword evidence="6" id="KW-1133">Transmembrane helix</keyword>
<dbReference type="Proteomes" id="UP000782241">
    <property type="component" value="Unassembled WGS sequence"/>
</dbReference>
<dbReference type="PANTHER" id="PTHR31859:SF1">
    <property type="entry name" value="TETRATRICOPEPTIDE REPEAT PROTEIN 39C"/>
    <property type="match status" value="1"/>
</dbReference>
<evidence type="ECO:0000256" key="6">
    <source>
        <dbReference type="SAM" id="Phobius"/>
    </source>
</evidence>
<comment type="subunit">
    <text evidence="1">Interacts with lipid droplet proteins.</text>
</comment>
<dbReference type="GO" id="GO:0005634">
    <property type="term" value="C:nucleus"/>
    <property type="evidence" value="ECO:0007669"/>
    <property type="project" value="TreeGrafter"/>
</dbReference>
<sequence length="1028" mass="113484">MHPLLTLHAGRAGGQTNTTAIANIVVIGAGVAGLTSAKHMPGDSDPEYASPVAGADFMPMSSPENSRWERETWPELKKLAEHVPEAGIHFQPTRVYKREKDLDEPGQPGRGQFDDNPWFRSILDDYRELETSELPSGVESGFEFRSVCINTPLYLGWLVGQCRRAGIVIRRGTIEHVSDARNYSHYGGIANIVINCTGLGSSRLGGVEDPQMTPIRGQVVLIRNEIDSMYTISGTDDGPEEISYCMARASGGGTVVGGSYQMHNWDTTPDFVMSARMLRRIAELVPSLGRGKGVADLDIIRHAVGLRPYRLTGVRVERELLPDGLHVVHNYAGWFRSGAATPVTDANSDAGSISTKDNMAREMEDIDDAMASCSLIMNDDIDGAWEKLQTGDSSFHQLGLAVTIFMRSVLGFEKAVMTETTAKLDECEAKAWADYKKAQKNGKARAGSRLYPPGTEFELVRAETQLMGAVVGVLHESLIDAMKSFLKLRKAFMTLDAIIESETKTLGDVSQSASKASLSEKPVADVEKDMEKLDIEASSGAATPAKLGSSSSSTSDSNDDKVDDGAPLREARSKPTETDSVLLENPLDIFVHSGANMCFGMLLLMLTLVPPAFTRLLSVVGFRGDRERGVRMLWRSTAYSNVNGAISGLILLSYYNALLGAVDILPDAKDFDEGAEIVGPPRAKCEKLLASMRSRYPASRLWLIEEARLHSNDRDVPKAVEVLSSGDESKMKQVTALNNFELSLNCIALQDWTLMRDAFMRCVELNDWSHALYYYMAGIASVELYRDAVAAGDADEARRQKVKAEEYLRKAPGVAGKKRFMARQLPFEVFVQRKIQKWEERAKSLSVDLADAIGSSPALEMSYMWNTNKRMGPAELEKALAGMSWDRCTGPPEVVEKIKAEIDEMGSWALISASLLRNQLKFVEAREMLETHVLKHDRMAFKGTTKDDYVLAAAVYEKGAIAWYECCNPIEGTPEEVAAYRREKYDECVKQMDVAKVWEGFVLDTRIGMRVQSAIETLSWFSKKMGYK</sequence>